<accession>A0A7T0LK10</accession>
<keyword evidence="2 6" id="KW-0238">DNA-binding</keyword>
<keyword evidence="7" id="KW-1185">Reference proteome</keyword>
<name>A0A7T0LK10_9ACTO</name>
<feature type="compositionally biased region" description="Low complexity" evidence="4">
    <location>
        <begin position="357"/>
        <end position="380"/>
    </location>
</feature>
<keyword evidence="3" id="KW-0804">Transcription</keyword>
<proteinExistence type="predicted"/>
<feature type="domain" description="HTH lacI-type" evidence="5">
    <location>
        <begin position="5"/>
        <end position="59"/>
    </location>
</feature>
<protein>
    <submittedName>
        <fullName evidence="6">LacI family DNA-binding transcriptional regulator</fullName>
    </submittedName>
</protein>
<dbReference type="InterPro" id="IPR010982">
    <property type="entry name" value="Lambda_DNA-bd_dom_sf"/>
</dbReference>
<dbReference type="AlphaFoldDB" id="A0A7T0LK10"/>
<dbReference type="InterPro" id="IPR000843">
    <property type="entry name" value="HTH_LacI"/>
</dbReference>
<dbReference type="InterPro" id="IPR028082">
    <property type="entry name" value="Peripla_BP_I"/>
</dbReference>
<evidence type="ECO:0000256" key="1">
    <source>
        <dbReference type="ARBA" id="ARBA00023015"/>
    </source>
</evidence>
<organism evidence="6 7">
    <name type="scientific">Actinomyces respiraculi</name>
    <dbReference type="NCBI Taxonomy" id="2744574"/>
    <lineage>
        <taxon>Bacteria</taxon>
        <taxon>Bacillati</taxon>
        <taxon>Actinomycetota</taxon>
        <taxon>Actinomycetes</taxon>
        <taxon>Actinomycetales</taxon>
        <taxon>Actinomycetaceae</taxon>
        <taxon>Actinomyces</taxon>
    </lineage>
</organism>
<dbReference type="SMART" id="SM00354">
    <property type="entry name" value="HTH_LACI"/>
    <property type="match status" value="1"/>
</dbReference>
<dbReference type="PROSITE" id="PS50932">
    <property type="entry name" value="HTH_LACI_2"/>
    <property type="match status" value="1"/>
</dbReference>
<reference evidence="6 7" key="1">
    <citation type="submission" date="2020-11" db="EMBL/GenBank/DDBJ databases">
        <title>Actinomyces sp. ZJ750.</title>
        <authorList>
            <person name="Zhou J."/>
        </authorList>
    </citation>
    <scope>NUCLEOTIDE SEQUENCE [LARGE SCALE GENOMIC DNA]</scope>
    <source>
        <strain evidence="6 7">ZJ750</strain>
    </source>
</reference>
<dbReference type="PANTHER" id="PTHR30146:SF153">
    <property type="entry name" value="LACTOSE OPERON REPRESSOR"/>
    <property type="match status" value="1"/>
</dbReference>
<evidence type="ECO:0000256" key="4">
    <source>
        <dbReference type="SAM" id="MobiDB-lite"/>
    </source>
</evidence>
<dbReference type="GO" id="GO:0000976">
    <property type="term" value="F:transcription cis-regulatory region binding"/>
    <property type="evidence" value="ECO:0007669"/>
    <property type="project" value="TreeGrafter"/>
</dbReference>
<evidence type="ECO:0000256" key="3">
    <source>
        <dbReference type="ARBA" id="ARBA00023163"/>
    </source>
</evidence>
<dbReference type="Gene3D" id="3.40.50.2300">
    <property type="match status" value="2"/>
</dbReference>
<dbReference type="KEGG" id="arep:ID810_10140"/>
<dbReference type="InterPro" id="IPR046335">
    <property type="entry name" value="LacI/GalR-like_sensor"/>
</dbReference>
<dbReference type="Pfam" id="PF00356">
    <property type="entry name" value="LacI"/>
    <property type="match status" value="1"/>
</dbReference>
<dbReference type="SUPFAM" id="SSF47413">
    <property type="entry name" value="lambda repressor-like DNA-binding domains"/>
    <property type="match status" value="1"/>
</dbReference>
<dbReference type="GO" id="GO:0003700">
    <property type="term" value="F:DNA-binding transcription factor activity"/>
    <property type="evidence" value="ECO:0007669"/>
    <property type="project" value="TreeGrafter"/>
</dbReference>
<sequence>MPSYPTSRDVAAAAGVSQSTVSYVLSGKRFVAPDTEARVMAAMEELGYQPHASARALRSRRSGILGLVVPYHDYTDTPNQYRYIVNLARECRRHGYELLLSNSEEGIDSIRRLIDSAQCEGLIVMDVLEKDPRVEAARHSRIPSVFIGLSADCEGVTSLDTDFEEIARQCVNHLLEVPHERATVIGPSSEHMRPMGFLRRFNTALREAAEGRLELTWIDVARGYLPMRTGLETLLTTGTAPNAYIIAPGASAEDAVIALMMLGVVPGADVSLIGASGPADSSHAPLDYSYYDADVTAVTRAALDLLSTKLRHDASAEPVTRRIQPVFHRGASLLAPARQPRAAHRGDRTTGPPPHTGTPAVAPRAAVGGGSARDLAAAPRPAHRPH</sequence>
<evidence type="ECO:0000256" key="2">
    <source>
        <dbReference type="ARBA" id="ARBA00023125"/>
    </source>
</evidence>
<evidence type="ECO:0000313" key="7">
    <source>
        <dbReference type="Proteomes" id="UP000594637"/>
    </source>
</evidence>
<dbReference type="RefSeq" id="WP_166858019.1">
    <property type="nucleotide sequence ID" value="NZ_CP063989.1"/>
</dbReference>
<dbReference type="SUPFAM" id="SSF53822">
    <property type="entry name" value="Periplasmic binding protein-like I"/>
    <property type="match status" value="1"/>
</dbReference>
<feature type="region of interest" description="Disordered" evidence="4">
    <location>
        <begin position="328"/>
        <end position="386"/>
    </location>
</feature>
<evidence type="ECO:0000259" key="5">
    <source>
        <dbReference type="PROSITE" id="PS50932"/>
    </source>
</evidence>
<evidence type="ECO:0000313" key="6">
    <source>
        <dbReference type="EMBL" id="QPL05085.1"/>
    </source>
</evidence>
<dbReference type="EMBL" id="CP063989">
    <property type="protein sequence ID" value="QPL05085.1"/>
    <property type="molecule type" value="Genomic_DNA"/>
</dbReference>
<dbReference type="PANTHER" id="PTHR30146">
    <property type="entry name" value="LACI-RELATED TRANSCRIPTIONAL REPRESSOR"/>
    <property type="match status" value="1"/>
</dbReference>
<dbReference type="CDD" id="cd01392">
    <property type="entry name" value="HTH_LacI"/>
    <property type="match status" value="1"/>
</dbReference>
<dbReference type="Proteomes" id="UP000594637">
    <property type="component" value="Chromosome"/>
</dbReference>
<dbReference type="Gene3D" id="1.10.260.40">
    <property type="entry name" value="lambda repressor-like DNA-binding domains"/>
    <property type="match status" value="1"/>
</dbReference>
<gene>
    <name evidence="6" type="ORF">ID810_10140</name>
</gene>
<keyword evidence="1" id="KW-0805">Transcription regulation</keyword>
<dbReference type="Pfam" id="PF13377">
    <property type="entry name" value="Peripla_BP_3"/>
    <property type="match status" value="1"/>
</dbReference>